<dbReference type="KEGG" id="aht:ANTHELSMS3_04552"/>
<evidence type="ECO:0000256" key="1">
    <source>
        <dbReference type="SAM" id="SignalP"/>
    </source>
</evidence>
<organism evidence="3 4">
    <name type="scientific">Antarctobacter heliothermus</name>
    <dbReference type="NCBI Taxonomy" id="74033"/>
    <lineage>
        <taxon>Bacteria</taxon>
        <taxon>Pseudomonadati</taxon>
        <taxon>Pseudomonadota</taxon>
        <taxon>Alphaproteobacteria</taxon>
        <taxon>Rhodobacterales</taxon>
        <taxon>Roseobacteraceae</taxon>
        <taxon>Antarctobacter</taxon>
    </lineage>
</organism>
<keyword evidence="3" id="KW-0430">Lectin</keyword>
<dbReference type="PROSITE" id="PS50231">
    <property type="entry name" value="RICIN_B_LECTIN"/>
    <property type="match status" value="1"/>
</dbReference>
<dbReference type="Pfam" id="PF14200">
    <property type="entry name" value="RicinB_lectin_2"/>
    <property type="match status" value="1"/>
</dbReference>
<evidence type="ECO:0000259" key="2">
    <source>
        <dbReference type="Pfam" id="PF14200"/>
    </source>
</evidence>
<reference evidence="3 4" key="1">
    <citation type="submission" date="2017-07" db="EMBL/GenBank/DDBJ databases">
        <title>Genome Sequence of Antarctobacter heliothermus Strain SMS3 Isolated from a culture of the Diatom Skeletonema marinoi.</title>
        <authorList>
            <person name="Topel M."/>
            <person name="Pinder M.I.M."/>
            <person name="Johansson O.N."/>
            <person name="Kourtchenko O."/>
            <person name="Godhe A."/>
            <person name="Clarke A.K."/>
        </authorList>
    </citation>
    <scope>NUCLEOTIDE SEQUENCE [LARGE SCALE GENOMIC DNA]</scope>
    <source>
        <strain evidence="3 4">SMS3</strain>
    </source>
</reference>
<dbReference type="SUPFAM" id="SSF50370">
    <property type="entry name" value="Ricin B-like lectins"/>
    <property type="match status" value="1"/>
</dbReference>
<dbReference type="GO" id="GO:0030246">
    <property type="term" value="F:carbohydrate binding"/>
    <property type="evidence" value="ECO:0007669"/>
    <property type="project" value="UniProtKB-KW"/>
</dbReference>
<dbReference type="RefSeq" id="WP_094036806.1">
    <property type="nucleotide sequence ID" value="NZ_CP022540.1"/>
</dbReference>
<feature type="chain" id="PRO_5013211256" evidence="1">
    <location>
        <begin position="20"/>
        <end position="199"/>
    </location>
</feature>
<sequence>MKILFAGLLAVIATSPAMAQEFTGTYRLQTMFQAPENKCFEGNRFSPESTLGGGAFMDTCQNVTGQLWKIEAQGGGWFRLKTLFQGDGKCLEGNRFSPDATLGGAAYMDNCQNVSGQFWALQPQGDGWYRLKTQFQGEGKCLEGNRFSPDSTLSGAAYMDNCQNVSGQLWKLVQTDVTDAAPSDVAPNAGSGGGTSDNG</sequence>
<feature type="signal peptide" evidence="1">
    <location>
        <begin position="1"/>
        <end position="19"/>
    </location>
</feature>
<dbReference type="Proteomes" id="UP000203589">
    <property type="component" value="Chromosome"/>
</dbReference>
<name>A0A222EA92_9RHOB</name>
<proteinExistence type="predicted"/>
<dbReference type="Gene3D" id="2.80.10.50">
    <property type="match status" value="1"/>
</dbReference>
<dbReference type="AlphaFoldDB" id="A0A222EA92"/>
<protein>
    <submittedName>
        <fullName evidence="3">Ricin-type beta-trefoil lectin domain protein</fullName>
    </submittedName>
</protein>
<accession>A0A222EA92</accession>
<gene>
    <name evidence="3" type="ORF">ANTHELSMS3_04552</name>
</gene>
<dbReference type="OrthoDB" id="231191at2"/>
<evidence type="ECO:0000313" key="3">
    <source>
        <dbReference type="EMBL" id="ASP23149.1"/>
    </source>
</evidence>
<dbReference type="InterPro" id="IPR035992">
    <property type="entry name" value="Ricin_B-like_lectins"/>
</dbReference>
<evidence type="ECO:0000313" key="4">
    <source>
        <dbReference type="Proteomes" id="UP000203589"/>
    </source>
</evidence>
<keyword evidence="1" id="KW-0732">Signal</keyword>
<dbReference type="EMBL" id="CP022540">
    <property type="protein sequence ID" value="ASP23149.1"/>
    <property type="molecule type" value="Genomic_DNA"/>
</dbReference>
<dbReference type="InterPro" id="IPR000772">
    <property type="entry name" value="Ricin_B_lectin"/>
</dbReference>
<keyword evidence="4" id="KW-1185">Reference proteome</keyword>
<feature type="domain" description="Ricin B lectin" evidence="2">
    <location>
        <begin position="65"/>
        <end position="143"/>
    </location>
</feature>
<dbReference type="CDD" id="cd00161">
    <property type="entry name" value="beta-trefoil_Ricin-like"/>
    <property type="match status" value="1"/>
</dbReference>